<dbReference type="GO" id="GO:0005576">
    <property type="term" value="C:extracellular region"/>
    <property type="evidence" value="ECO:0007669"/>
    <property type="project" value="UniProtKB-SubCell"/>
</dbReference>
<accession>A0AAJ2U332</accession>
<comment type="caution">
    <text evidence="8">The sequence shown here is derived from an EMBL/GenBank/DDBJ whole genome shotgun (WGS) entry which is preliminary data.</text>
</comment>
<evidence type="ECO:0000256" key="2">
    <source>
        <dbReference type="ARBA" id="ARBA00011255"/>
    </source>
</evidence>
<reference evidence="8" key="1">
    <citation type="submission" date="2023-10" db="EMBL/GenBank/DDBJ databases">
        <title>Screening of Alkalihalophilus pseudofirmusBZ-TG-HK211 and Its Alleviation of Salt Stress on Rapeseed Growth.</title>
        <authorList>
            <person name="Zhao B."/>
            <person name="Guo T."/>
        </authorList>
    </citation>
    <scope>NUCLEOTIDE SEQUENCE</scope>
    <source>
        <strain evidence="8">BZ-TG-HK211</strain>
    </source>
</reference>
<keyword evidence="3" id="KW-0175">Coiled coil</keyword>
<organism evidence="8 9">
    <name type="scientific">Alkalihalophilus pseudofirmus</name>
    <name type="common">Bacillus pseudofirmus</name>
    <dbReference type="NCBI Taxonomy" id="79885"/>
    <lineage>
        <taxon>Bacteria</taxon>
        <taxon>Bacillati</taxon>
        <taxon>Bacillota</taxon>
        <taxon>Bacilli</taxon>
        <taxon>Bacillales</taxon>
        <taxon>Bacillaceae</taxon>
        <taxon>Alkalihalophilus</taxon>
    </lineage>
</organism>
<sequence length="625" mass="69989">MRMGGLASGMDTEQIMRDLMRAERMPVDNMVKQRQVVEWQMDAYREVNRKFNEFRNKMVDQFILTSANLSAKRVTSSNSSLVSATASPNAGNVSLKLSNIKDLASAESRYSSEAISSEGKKIQTNQPLSSLHFKGAAHELNDNGEIINTNDMWKSGAVKTETIRVASSTNKVSFAQGNDKLKSNAAGDTVVKVNGKEYQVVTGEGELEEGEVRVNYTSGELTFYGYLPNNAQVSVTFIEESDTEKYTTSSITTFDRDGNEIKDTFVIKGSETLSQVFQRLNRSNVGVSAFYDSHTDKVSITRKETGINNKDGGYEMVFGEGFFKDVLKLQEGFVVDNEGNNVENVQRAKNATFTINGMETQRQTNTFTIDGVTITLRGETVGNEEVSLNVSTDTDKVFDTIKGFVDQYNELLDFVNGKLTEERYRDYKPLTDEERDAISEKEAERWDERAQSGMLRNDRMIQSVMDRMRTDIYGMVSNNLGSDYNQLSAIGITTSRDYNERGKLEINEDRLRQAIERDPAGVAAIFNSDGPTSGEKGIIRRMRETLTSGINSISSRAGGMGGKVANHQFTLGREIESINTRITNFERRLQQVEDRYWRQFTAMEKAMQQANAQAESLFAQLYGGQ</sequence>
<dbReference type="EMBL" id="JAWJAY010000003">
    <property type="protein sequence ID" value="MDV2886272.1"/>
    <property type="molecule type" value="Genomic_DNA"/>
</dbReference>
<evidence type="ECO:0000259" key="6">
    <source>
        <dbReference type="Pfam" id="PF02465"/>
    </source>
</evidence>
<dbReference type="RefSeq" id="WP_323467070.1">
    <property type="nucleotide sequence ID" value="NZ_CP144224.1"/>
</dbReference>
<keyword evidence="8" id="KW-0969">Cilium</keyword>
<dbReference type="GO" id="GO:0007155">
    <property type="term" value="P:cell adhesion"/>
    <property type="evidence" value="ECO:0007669"/>
    <property type="project" value="InterPro"/>
</dbReference>
<name>A0AAJ2U332_ALKPS</name>
<dbReference type="GO" id="GO:0071973">
    <property type="term" value="P:bacterial-type flagellum-dependent cell motility"/>
    <property type="evidence" value="ECO:0007669"/>
    <property type="project" value="TreeGrafter"/>
</dbReference>
<comment type="function">
    <text evidence="5">Required for morphogenesis and for the elongation of the flagellar filament by facilitating polymerization of the flagellin monomers at the tip of growing filament. Forms a capping structure, which prevents flagellin subunits (transported through the central channel of the flagellum) from leaking out without polymerization at the distal end.</text>
</comment>
<comment type="subunit">
    <text evidence="2 5">Homopentamer.</text>
</comment>
<dbReference type="Proteomes" id="UP001285636">
    <property type="component" value="Unassembled WGS sequence"/>
</dbReference>
<evidence type="ECO:0000256" key="3">
    <source>
        <dbReference type="ARBA" id="ARBA00023054"/>
    </source>
</evidence>
<keyword evidence="8" id="KW-0282">Flagellum</keyword>
<comment type="subcellular location">
    <subcellularLocation>
        <location evidence="5">Secreted</location>
    </subcellularLocation>
    <subcellularLocation>
        <location evidence="5">Bacterial flagellum</location>
    </subcellularLocation>
</comment>
<evidence type="ECO:0000256" key="5">
    <source>
        <dbReference type="RuleBase" id="RU362066"/>
    </source>
</evidence>
<feature type="domain" description="Flagellar hook-associated protein 2 C-terminal" evidence="7">
    <location>
        <begin position="348"/>
        <end position="612"/>
    </location>
</feature>
<evidence type="ECO:0000259" key="7">
    <source>
        <dbReference type="Pfam" id="PF07195"/>
    </source>
</evidence>
<comment type="similarity">
    <text evidence="1 5">Belongs to the FliD family.</text>
</comment>
<dbReference type="Pfam" id="PF02465">
    <property type="entry name" value="FliD_N"/>
    <property type="match status" value="1"/>
</dbReference>
<proteinExistence type="inferred from homology"/>
<dbReference type="PANTHER" id="PTHR30288">
    <property type="entry name" value="FLAGELLAR CAP/ASSEMBLY PROTEIN FLID"/>
    <property type="match status" value="1"/>
</dbReference>
<dbReference type="InterPro" id="IPR010809">
    <property type="entry name" value="FliD_C"/>
</dbReference>
<dbReference type="GO" id="GO:0009424">
    <property type="term" value="C:bacterial-type flagellum hook"/>
    <property type="evidence" value="ECO:0007669"/>
    <property type="project" value="UniProtKB-UniRule"/>
</dbReference>
<evidence type="ECO:0000256" key="4">
    <source>
        <dbReference type="ARBA" id="ARBA00023143"/>
    </source>
</evidence>
<protein>
    <recommendedName>
        <fullName evidence="5">Flagellar hook-associated protein 2</fullName>
        <shortName evidence="5">HAP2</shortName>
    </recommendedName>
    <alternativeName>
        <fullName evidence="5">Flagellar cap protein</fullName>
    </alternativeName>
</protein>
<dbReference type="NCBIfam" id="NF005833">
    <property type="entry name" value="PRK07737.1"/>
    <property type="match status" value="1"/>
</dbReference>
<dbReference type="InterPro" id="IPR040026">
    <property type="entry name" value="FliD"/>
</dbReference>
<dbReference type="InterPro" id="IPR003481">
    <property type="entry name" value="FliD_N"/>
</dbReference>
<dbReference type="PANTHER" id="PTHR30288:SF0">
    <property type="entry name" value="FLAGELLAR HOOK-ASSOCIATED PROTEIN 2"/>
    <property type="match status" value="1"/>
</dbReference>
<dbReference type="Pfam" id="PF07195">
    <property type="entry name" value="FliD_C"/>
    <property type="match status" value="1"/>
</dbReference>
<keyword evidence="4 5" id="KW-0975">Bacterial flagellum</keyword>
<dbReference type="GO" id="GO:0009421">
    <property type="term" value="C:bacterial-type flagellum filament cap"/>
    <property type="evidence" value="ECO:0007669"/>
    <property type="project" value="InterPro"/>
</dbReference>
<feature type="domain" description="Flagellar hook-associated protein 2 N-terminal" evidence="6">
    <location>
        <begin position="8"/>
        <end position="106"/>
    </location>
</feature>
<dbReference type="AlphaFoldDB" id="A0AAJ2U332"/>
<evidence type="ECO:0000256" key="1">
    <source>
        <dbReference type="ARBA" id="ARBA00009764"/>
    </source>
</evidence>
<keyword evidence="8" id="KW-0966">Cell projection</keyword>
<evidence type="ECO:0000313" key="9">
    <source>
        <dbReference type="Proteomes" id="UP001285636"/>
    </source>
</evidence>
<gene>
    <name evidence="8" type="ORF">RYX45_13870</name>
</gene>
<keyword evidence="5" id="KW-0964">Secreted</keyword>
<evidence type="ECO:0000313" key="8">
    <source>
        <dbReference type="EMBL" id="MDV2886272.1"/>
    </source>
</evidence>